<organism evidence="12 13">
    <name type="scientific">Candidatus Nitrobium versatile</name>
    <dbReference type="NCBI Taxonomy" id="2884831"/>
    <lineage>
        <taxon>Bacteria</taxon>
        <taxon>Pseudomonadati</taxon>
        <taxon>Nitrospirota</taxon>
        <taxon>Nitrospiria</taxon>
        <taxon>Nitrospirales</taxon>
        <taxon>Nitrospiraceae</taxon>
        <taxon>Candidatus Nitrobium</taxon>
    </lineage>
</organism>
<dbReference type="NCBIfam" id="NF003715">
    <property type="entry name" value="PRK05326.1-2"/>
    <property type="match status" value="1"/>
</dbReference>
<dbReference type="AlphaFoldDB" id="A0A953M325"/>
<proteinExistence type="predicted"/>
<keyword evidence="6 10" id="KW-0812">Transmembrane</keyword>
<dbReference type="Gene3D" id="1.20.1530.20">
    <property type="match status" value="1"/>
</dbReference>
<feature type="transmembrane region" description="Helical" evidence="10">
    <location>
        <begin position="60"/>
        <end position="77"/>
    </location>
</feature>
<dbReference type="NCBIfam" id="NF003716">
    <property type="entry name" value="PRK05326.1-3"/>
    <property type="match status" value="1"/>
</dbReference>
<dbReference type="Proteomes" id="UP000705867">
    <property type="component" value="Unassembled WGS sequence"/>
</dbReference>
<accession>A0A953M325</accession>
<evidence type="ECO:0000313" key="13">
    <source>
        <dbReference type="Proteomes" id="UP000705867"/>
    </source>
</evidence>
<keyword evidence="3" id="KW-0050">Antiport</keyword>
<gene>
    <name evidence="12" type="ORF">K8I29_17735</name>
</gene>
<dbReference type="PANTHER" id="PTHR32507">
    <property type="entry name" value="NA(+)/H(+) ANTIPORTER 1"/>
    <property type="match status" value="1"/>
</dbReference>
<dbReference type="GO" id="GO:0008324">
    <property type="term" value="F:monoatomic cation transmembrane transporter activity"/>
    <property type="evidence" value="ECO:0007669"/>
    <property type="project" value="InterPro"/>
</dbReference>
<dbReference type="Pfam" id="PF00999">
    <property type="entry name" value="Na_H_Exchanger"/>
    <property type="match status" value="1"/>
</dbReference>
<reference evidence="12" key="1">
    <citation type="journal article" date="2021" name="bioRxiv">
        <title>Unraveling nitrogen, sulfur and carbon metabolic pathways and microbial community transcriptional responses to substrate deprivation and toxicity stresses in a bioreactor mimicking anoxic brackish coastal sediment conditions.</title>
        <authorList>
            <person name="Martins P.D."/>
            <person name="Echeveste M.J."/>
            <person name="Arshad A."/>
            <person name="Kurth J."/>
            <person name="Ouboter H."/>
            <person name="Jetten M.S.M."/>
            <person name="Welte C.U."/>
        </authorList>
    </citation>
    <scope>NUCLEOTIDE SEQUENCE</scope>
    <source>
        <strain evidence="12">MAG_39</strain>
    </source>
</reference>
<feature type="transmembrane region" description="Helical" evidence="10">
    <location>
        <begin position="89"/>
        <end position="112"/>
    </location>
</feature>
<dbReference type="SUPFAM" id="SSF116726">
    <property type="entry name" value="TrkA C-terminal domain-like"/>
    <property type="match status" value="1"/>
</dbReference>
<protein>
    <submittedName>
        <fullName evidence="12">Potassium/proton antiporter</fullName>
    </submittedName>
</protein>
<reference evidence="12" key="2">
    <citation type="submission" date="2021-08" db="EMBL/GenBank/DDBJ databases">
        <authorList>
            <person name="Dalcin Martins P."/>
        </authorList>
    </citation>
    <scope>NUCLEOTIDE SEQUENCE</scope>
    <source>
        <strain evidence="12">MAG_39</strain>
    </source>
</reference>
<evidence type="ECO:0000256" key="3">
    <source>
        <dbReference type="ARBA" id="ARBA00022449"/>
    </source>
</evidence>
<comment type="caution">
    <text evidence="12">The sequence shown here is derived from an EMBL/GenBank/DDBJ whole genome shotgun (WGS) entry which is preliminary data.</text>
</comment>
<dbReference type="Gene3D" id="3.30.70.1450">
    <property type="entry name" value="Regulator of K+ conductance, C-terminal domain"/>
    <property type="match status" value="1"/>
</dbReference>
<dbReference type="PROSITE" id="PS51202">
    <property type="entry name" value="RCK_C"/>
    <property type="match status" value="1"/>
</dbReference>
<dbReference type="GO" id="GO:0006813">
    <property type="term" value="P:potassium ion transport"/>
    <property type="evidence" value="ECO:0007669"/>
    <property type="project" value="UniProtKB-KW"/>
</dbReference>
<comment type="subcellular location">
    <subcellularLocation>
        <location evidence="1">Cell membrane</location>
        <topology evidence="1">Multi-pass membrane protein</topology>
    </subcellularLocation>
</comment>
<evidence type="ECO:0000259" key="11">
    <source>
        <dbReference type="PROSITE" id="PS51202"/>
    </source>
</evidence>
<dbReference type="GO" id="GO:0015297">
    <property type="term" value="F:antiporter activity"/>
    <property type="evidence" value="ECO:0007669"/>
    <property type="project" value="UniProtKB-KW"/>
</dbReference>
<dbReference type="EMBL" id="JAIOIV010000133">
    <property type="protein sequence ID" value="MBZ0158042.1"/>
    <property type="molecule type" value="Genomic_DNA"/>
</dbReference>
<keyword evidence="9 10" id="KW-0472">Membrane</keyword>
<evidence type="ECO:0000313" key="12">
    <source>
        <dbReference type="EMBL" id="MBZ0158042.1"/>
    </source>
</evidence>
<evidence type="ECO:0000256" key="8">
    <source>
        <dbReference type="ARBA" id="ARBA00023065"/>
    </source>
</evidence>
<keyword evidence="5" id="KW-0630">Potassium</keyword>
<evidence type="ECO:0000256" key="2">
    <source>
        <dbReference type="ARBA" id="ARBA00022448"/>
    </source>
</evidence>
<keyword evidence="2" id="KW-0813">Transport</keyword>
<feature type="domain" description="RCK C-terminal" evidence="11">
    <location>
        <begin position="406"/>
        <end position="487"/>
    </location>
</feature>
<feature type="transmembrane region" description="Helical" evidence="10">
    <location>
        <begin position="338"/>
        <end position="360"/>
    </location>
</feature>
<keyword evidence="8" id="KW-0406">Ion transport</keyword>
<feature type="transmembrane region" description="Helical" evidence="10">
    <location>
        <begin position="6"/>
        <end position="24"/>
    </location>
</feature>
<dbReference type="InterPro" id="IPR038770">
    <property type="entry name" value="Na+/solute_symporter_sf"/>
</dbReference>
<dbReference type="InterPro" id="IPR036721">
    <property type="entry name" value="RCK_C_sf"/>
</dbReference>
<evidence type="ECO:0000256" key="5">
    <source>
        <dbReference type="ARBA" id="ARBA00022538"/>
    </source>
</evidence>
<evidence type="ECO:0000256" key="10">
    <source>
        <dbReference type="SAM" id="Phobius"/>
    </source>
</evidence>
<dbReference type="InterPro" id="IPR006037">
    <property type="entry name" value="RCK_C"/>
</dbReference>
<feature type="transmembrane region" description="Helical" evidence="10">
    <location>
        <begin position="277"/>
        <end position="295"/>
    </location>
</feature>
<evidence type="ECO:0000256" key="6">
    <source>
        <dbReference type="ARBA" id="ARBA00022692"/>
    </source>
</evidence>
<dbReference type="PANTHER" id="PTHR32507:SF7">
    <property type="entry name" value="K(+)_H(+) ANTIPORTER NHAP2"/>
    <property type="match status" value="1"/>
</dbReference>
<keyword evidence="4" id="KW-1003">Cell membrane</keyword>
<evidence type="ECO:0000256" key="4">
    <source>
        <dbReference type="ARBA" id="ARBA00022475"/>
    </source>
</evidence>
<dbReference type="GO" id="GO:0005886">
    <property type="term" value="C:plasma membrane"/>
    <property type="evidence" value="ECO:0007669"/>
    <property type="project" value="UniProtKB-SubCell"/>
</dbReference>
<keyword evidence="7 10" id="KW-1133">Transmembrane helix</keyword>
<dbReference type="GO" id="GO:1902600">
    <property type="term" value="P:proton transmembrane transport"/>
    <property type="evidence" value="ECO:0007669"/>
    <property type="project" value="InterPro"/>
</dbReference>
<evidence type="ECO:0000256" key="7">
    <source>
        <dbReference type="ARBA" id="ARBA00022989"/>
    </source>
</evidence>
<feature type="transmembrane region" description="Helical" evidence="10">
    <location>
        <begin position="31"/>
        <end position="48"/>
    </location>
</feature>
<feature type="transmembrane region" description="Helical" evidence="10">
    <location>
        <begin position="366"/>
        <end position="389"/>
    </location>
</feature>
<dbReference type="Pfam" id="PF02080">
    <property type="entry name" value="TrkA_C"/>
    <property type="match status" value="1"/>
</dbReference>
<sequence length="491" mass="52618">MTAYIPIEYILLGAAILLLLSIIASKASGRLGVPSLLLFLIVGMLAGSDGPGGIHFDDPYLTQLIGVVALAFILFAGGLDTNWESIRPVLWQGIALSTAGVLFTAVSVGWFAASILDFTLLEGLLLGAIISSTDAAAVFSILRSRKVSLKRPLKPLLELESGSNDPMAVLLTIGFISLLTRQDSSFSGLLPMMVLQMALGAALGYIMGRGMTALINTIKLEYDGLYPVLSLSFVLLTYGLTASLKGNGFLAVYIAGLVMGNRKFIHKRSLLRFHDGLAWLMQITMFLTLGLLVFPSRLVHVISAGLLVSIFLMLAARPLGVFLTLLPFRTGFREKIMVSWVGLRGAVPIILATFPLLAGIPKADMIFNIVFFIVLTSALFQGTTIPWFARKLGLDAPLPVIPTAPIECEPTGKMRCDLTEVKVPRTSAVADKQLVDIKLPEGALIVLIGRDGEFFVPGGGTTIKPGDRLLLLADRDVLAKVRALLEAEGSA</sequence>
<dbReference type="InterPro" id="IPR006153">
    <property type="entry name" value="Cation/H_exchanger_TM"/>
</dbReference>
<evidence type="ECO:0000256" key="1">
    <source>
        <dbReference type="ARBA" id="ARBA00004651"/>
    </source>
</evidence>
<name>A0A953M325_9BACT</name>
<feature type="transmembrane region" description="Helical" evidence="10">
    <location>
        <begin position="301"/>
        <end position="326"/>
    </location>
</feature>
<evidence type="ECO:0000256" key="9">
    <source>
        <dbReference type="ARBA" id="ARBA00023136"/>
    </source>
</evidence>
<feature type="transmembrane region" description="Helical" evidence="10">
    <location>
        <begin position="186"/>
        <end position="208"/>
    </location>
</feature>
<keyword evidence="5" id="KW-0633">Potassium transport</keyword>
<feature type="transmembrane region" description="Helical" evidence="10">
    <location>
        <begin position="124"/>
        <end position="142"/>
    </location>
</feature>